<feature type="transmembrane region" description="Helical" evidence="1">
    <location>
        <begin position="20"/>
        <end position="39"/>
    </location>
</feature>
<dbReference type="AlphaFoldDB" id="A0A1H8MZR7"/>
<keyword evidence="3" id="KW-1185">Reference proteome</keyword>
<reference evidence="3" key="1">
    <citation type="submission" date="2016-10" db="EMBL/GenBank/DDBJ databases">
        <authorList>
            <person name="Varghese N."/>
            <person name="Submissions S."/>
        </authorList>
    </citation>
    <scope>NUCLEOTIDE SEQUENCE [LARGE SCALE GENOMIC DNA]</scope>
    <source>
        <strain evidence="3">CGMCC 1.10121</strain>
    </source>
</reference>
<evidence type="ECO:0000256" key="1">
    <source>
        <dbReference type="SAM" id="Phobius"/>
    </source>
</evidence>
<evidence type="ECO:0000313" key="3">
    <source>
        <dbReference type="Proteomes" id="UP000199126"/>
    </source>
</evidence>
<proteinExistence type="predicted"/>
<feature type="transmembrane region" description="Helical" evidence="1">
    <location>
        <begin position="46"/>
        <end position="65"/>
    </location>
</feature>
<evidence type="ECO:0000313" key="2">
    <source>
        <dbReference type="EMBL" id="SEO22743.1"/>
    </source>
</evidence>
<gene>
    <name evidence="2" type="ORF">SAMN04487948_101206</name>
</gene>
<name>A0A1H8MZR7_9EURY</name>
<dbReference type="RefSeq" id="WP_089820597.1">
    <property type="nucleotide sequence ID" value="NZ_FODV01000001.1"/>
</dbReference>
<keyword evidence="1" id="KW-0812">Transmembrane</keyword>
<protein>
    <submittedName>
        <fullName evidence="2">Uncharacterized protein</fullName>
    </submittedName>
</protein>
<organism evidence="2 3">
    <name type="scientific">Halogranum amylolyticum</name>
    <dbReference type="NCBI Taxonomy" id="660520"/>
    <lineage>
        <taxon>Archaea</taxon>
        <taxon>Methanobacteriati</taxon>
        <taxon>Methanobacteriota</taxon>
        <taxon>Stenosarchaea group</taxon>
        <taxon>Halobacteria</taxon>
        <taxon>Halobacteriales</taxon>
        <taxon>Haloferacaceae</taxon>
    </lineage>
</organism>
<accession>A0A1H8MZR7</accession>
<sequence>MVSASLSWLVTQLRPFFDLIVPAFVVGFFLVALVAIALSDDRTVRNSYLAGFFALLVVVNLFAPVTPAPVIKWHKFSEVRGTEKTEYVFRVVDADGAELTYDDEATLNTGSVAPSYVRLKMQNEFTPAQNAETAQWLLDRAAVHRERVTNPSPTRFLYFPRHAMADTWTRETVADYSEFTGLRLYRVDMTFAEDGTEVTSYTETLVYEYYEDRGTTVEIASVDDAVDPVETAAVRSPAIVPGGAFS</sequence>
<keyword evidence="1" id="KW-0472">Membrane</keyword>
<dbReference type="OrthoDB" id="307530at2157"/>
<dbReference type="Proteomes" id="UP000199126">
    <property type="component" value="Unassembled WGS sequence"/>
</dbReference>
<keyword evidence="1" id="KW-1133">Transmembrane helix</keyword>
<dbReference type="EMBL" id="FODV01000001">
    <property type="protein sequence ID" value="SEO22743.1"/>
    <property type="molecule type" value="Genomic_DNA"/>
</dbReference>